<sequence length="358" mass="40855">MIRPTWVFIDKDLDLTPEIEYLLSKVKPAPQKVADSAPVYDLINQADDPVGLAKKVLYITRNNGTLIRQCPGTSYYTCCDYTILHCATYCTMDCAYCILQAYFHPPVLQYFAGFDQYTAALDPVFQGNTIVRFGTGEYTDSLIWEPVSLMPRFLVEKFAAQDRAILELKTKTVNIDGLLDLNHNRKTILSWSVNTPEMIASQERGTASLSARLRAAAKAVSKGFRVAFHFDPIFLYPGCEQAYEKVIEAIFAHVRPDDVVWISLGTFRFMPHLKPIIEMRFPDSTIPYGEFITGLDNKMRYFKPLRITMYQRLAHLFRQLAPGVAVYFCMEDEEVWMKTFGFFPGKPKALAHMLDRAA</sequence>
<dbReference type="GO" id="GO:0003913">
    <property type="term" value="F:DNA photolyase activity"/>
    <property type="evidence" value="ECO:0007669"/>
    <property type="project" value="TreeGrafter"/>
</dbReference>
<dbReference type="Gene3D" id="3.40.50.12110">
    <property type="match status" value="1"/>
</dbReference>
<evidence type="ECO:0000313" key="2">
    <source>
        <dbReference type="Proteomes" id="UP000231203"/>
    </source>
</evidence>
<comment type="caution">
    <text evidence="1">The sequence shown here is derived from an EMBL/GenBank/DDBJ whole genome shotgun (WGS) entry which is preliminary data.</text>
</comment>
<proteinExistence type="predicted"/>
<dbReference type="AlphaFoldDB" id="A0A2G6MQH4"/>
<dbReference type="GO" id="GO:0042601">
    <property type="term" value="C:endospore-forming forespore"/>
    <property type="evidence" value="ECO:0007669"/>
    <property type="project" value="TreeGrafter"/>
</dbReference>
<dbReference type="GO" id="GO:1904047">
    <property type="term" value="F:S-adenosyl-L-methionine binding"/>
    <property type="evidence" value="ECO:0007669"/>
    <property type="project" value="TreeGrafter"/>
</dbReference>
<dbReference type="Gene3D" id="3.80.30.30">
    <property type="match status" value="1"/>
</dbReference>
<dbReference type="GO" id="GO:0051539">
    <property type="term" value="F:4 iron, 4 sulfur cluster binding"/>
    <property type="evidence" value="ECO:0007669"/>
    <property type="project" value="TreeGrafter"/>
</dbReference>
<dbReference type="PANTHER" id="PTHR37822">
    <property type="entry name" value="SPORE PHOTOPRODUCT LYASE-RELATED"/>
    <property type="match status" value="1"/>
</dbReference>
<gene>
    <name evidence="1" type="ORF">CSA25_06330</name>
</gene>
<evidence type="ECO:0000313" key="1">
    <source>
        <dbReference type="EMBL" id="PIE62196.1"/>
    </source>
</evidence>
<organism evidence="1 2">
    <name type="scientific">Desulfobacter postgatei</name>
    <dbReference type="NCBI Taxonomy" id="2293"/>
    <lineage>
        <taxon>Bacteria</taxon>
        <taxon>Pseudomonadati</taxon>
        <taxon>Thermodesulfobacteriota</taxon>
        <taxon>Desulfobacteria</taxon>
        <taxon>Desulfobacterales</taxon>
        <taxon>Desulfobacteraceae</taxon>
        <taxon>Desulfobacter</taxon>
    </lineage>
</organism>
<reference evidence="1 2" key="1">
    <citation type="submission" date="2017-10" db="EMBL/GenBank/DDBJ databases">
        <title>Novel microbial diversity and functional potential in the marine mammal oral microbiome.</title>
        <authorList>
            <person name="Dudek N.K."/>
            <person name="Sun C.L."/>
            <person name="Burstein D."/>
            <person name="Kantor R.S."/>
            <person name="Aliaga Goltsman D.S."/>
            <person name="Bik E.M."/>
            <person name="Thomas B.C."/>
            <person name="Banfield J.F."/>
            <person name="Relman D.A."/>
        </authorList>
    </citation>
    <scope>NUCLEOTIDE SEQUENCE [LARGE SCALE GENOMIC DNA]</scope>
    <source>
        <strain evidence="1">DOLJORAL78_47_202</strain>
    </source>
</reference>
<dbReference type="EMBL" id="PDTI01000058">
    <property type="protein sequence ID" value="PIE62196.1"/>
    <property type="molecule type" value="Genomic_DNA"/>
</dbReference>
<dbReference type="InterPro" id="IPR049539">
    <property type="entry name" value="SPL"/>
</dbReference>
<name>A0A2G6MQH4_9BACT</name>
<accession>A0A2G6MQH4</accession>
<dbReference type="Pfam" id="PF20903">
    <property type="entry name" value="SPL"/>
    <property type="match status" value="1"/>
</dbReference>
<dbReference type="Proteomes" id="UP000231203">
    <property type="component" value="Unassembled WGS sequence"/>
</dbReference>
<keyword evidence="1" id="KW-0456">Lyase</keyword>
<protein>
    <submittedName>
        <fullName evidence="1">DNA photolyase</fullName>
    </submittedName>
</protein>
<dbReference type="PANTHER" id="PTHR37822:SF2">
    <property type="entry name" value="SPORE PHOTOPRODUCT LYASE"/>
    <property type="match status" value="1"/>
</dbReference>